<evidence type="ECO:0000313" key="2">
    <source>
        <dbReference type="Proteomes" id="UP000232163"/>
    </source>
</evidence>
<organism evidence="1 2">
    <name type="scientific">Phyllobacterium zundukense</name>
    <dbReference type="NCBI Taxonomy" id="1867719"/>
    <lineage>
        <taxon>Bacteria</taxon>
        <taxon>Pseudomonadati</taxon>
        <taxon>Pseudomonadota</taxon>
        <taxon>Alphaproteobacteria</taxon>
        <taxon>Hyphomicrobiales</taxon>
        <taxon>Phyllobacteriaceae</taxon>
        <taxon>Phyllobacterium</taxon>
    </lineage>
</organism>
<gene>
    <name evidence="1" type="ORF">B5P45_13850</name>
</gene>
<dbReference type="RefSeq" id="WP_100003531.1">
    <property type="nucleotide sequence ID" value="NZ_CP017944.1"/>
</dbReference>
<dbReference type="InterPro" id="IPR012659">
    <property type="entry name" value="CHP02444"/>
</dbReference>
<sequence length="128" mass="14030">MQDVNIGLWDFALRLYKAPGVTDARLGLQERNSVDVPVLLFAAWLKQGSIALSPAKTEQIIGLVSEWRDEVIAPLRTVRQRLKTGPKPAPDKQTDVLRDAVKGAELSAERIELGVLETTGLSLATLSR</sequence>
<dbReference type="OrthoDB" id="7875767at2"/>
<protein>
    <submittedName>
        <fullName evidence="1">TIGR02444 family protein</fullName>
    </submittedName>
</protein>
<dbReference type="Pfam" id="PF09523">
    <property type="entry name" value="DUF2390"/>
    <property type="match status" value="1"/>
</dbReference>
<dbReference type="NCBIfam" id="TIGR02444">
    <property type="entry name" value="TIGR02444 family protein"/>
    <property type="match status" value="1"/>
</dbReference>
<dbReference type="AlphaFoldDB" id="A0A2N9VXX0"/>
<comment type="caution">
    <text evidence="1">The sequence shown here is derived from an EMBL/GenBank/DDBJ whole genome shotgun (WGS) entry which is preliminary data.</text>
</comment>
<dbReference type="KEGG" id="pht:BLM14_28470"/>
<dbReference type="EMBL" id="MZMT01000033">
    <property type="protein sequence ID" value="PIO44338.1"/>
    <property type="molecule type" value="Genomic_DNA"/>
</dbReference>
<dbReference type="Proteomes" id="UP000232163">
    <property type="component" value="Unassembled WGS sequence"/>
</dbReference>
<reference evidence="1 2" key="1">
    <citation type="journal article" date="2017" name="Int J Environ Stud">
        <title>Does the Miocene-Pliocene relict legume Oxytropis triphylla form nitrogen-fixing nodules with a combination of bacterial strains?</title>
        <authorList>
            <person name="Safronova V."/>
            <person name="Belimov A."/>
            <person name="Sazanova A."/>
            <person name="Kuznetsova I."/>
            <person name="Popova J."/>
            <person name="Andronov E."/>
            <person name="Verkhozina A."/>
            <person name="Tikhonovich I."/>
        </authorList>
    </citation>
    <scope>NUCLEOTIDE SEQUENCE [LARGE SCALE GENOMIC DNA]</scope>
    <source>
        <strain evidence="1 2">Tri-38</strain>
    </source>
</reference>
<proteinExistence type="predicted"/>
<keyword evidence="2" id="KW-1185">Reference proteome</keyword>
<accession>A0A2N9VXX0</accession>
<evidence type="ECO:0000313" key="1">
    <source>
        <dbReference type="EMBL" id="PIO44338.1"/>
    </source>
</evidence>
<name>A0A2N9VXX0_9HYPH</name>